<dbReference type="PANTHER" id="PTHR34978:SF3">
    <property type="entry name" value="SLR0241 PROTEIN"/>
    <property type="match status" value="1"/>
</dbReference>
<evidence type="ECO:0000313" key="5">
    <source>
        <dbReference type="Proteomes" id="UP000219193"/>
    </source>
</evidence>
<organism evidence="4 5">
    <name type="scientific">Salinimicrobium sediminis</name>
    <dbReference type="NCBI Taxonomy" id="1343891"/>
    <lineage>
        <taxon>Bacteria</taxon>
        <taxon>Pseudomonadati</taxon>
        <taxon>Bacteroidota</taxon>
        <taxon>Flavobacteriia</taxon>
        <taxon>Flavobacteriales</taxon>
        <taxon>Flavobacteriaceae</taxon>
        <taxon>Salinimicrobium</taxon>
    </lineage>
</organism>
<dbReference type="EMBL" id="OCMF01000001">
    <property type="protein sequence ID" value="SOC78660.1"/>
    <property type="molecule type" value="Genomic_DNA"/>
</dbReference>
<comment type="similarity">
    <text evidence="1">Belongs to the TonB-dependent receptor family.</text>
</comment>
<gene>
    <name evidence="4" type="ORF">SAMN06296241_0172</name>
</gene>
<feature type="transmembrane region" description="Helical" evidence="2">
    <location>
        <begin position="6"/>
        <end position="25"/>
    </location>
</feature>
<dbReference type="InterPro" id="IPR008756">
    <property type="entry name" value="Peptidase_M56"/>
</dbReference>
<keyword evidence="1 2" id="KW-0812">Transmembrane</keyword>
<dbReference type="PROSITE" id="PS52016">
    <property type="entry name" value="TONB_DEPENDENT_REC_3"/>
    <property type="match status" value="1"/>
</dbReference>
<comment type="subcellular location">
    <subcellularLocation>
        <location evidence="1">Cell outer membrane</location>
        <topology evidence="1">Multi-pass membrane protein</topology>
    </subcellularLocation>
</comment>
<keyword evidence="1 2" id="KW-0472">Membrane</keyword>
<dbReference type="GO" id="GO:0009279">
    <property type="term" value="C:cell outer membrane"/>
    <property type="evidence" value="ECO:0007669"/>
    <property type="project" value="UniProtKB-SubCell"/>
</dbReference>
<dbReference type="OrthoDB" id="1522859at2"/>
<dbReference type="PANTHER" id="PTHR34978">
    <property type="entry name" value="POSSIBLE SENSOR-TRANSDUCER PROTEIN BLAR"/>
    <property type="match status" value="1"/>
</dbReference>
<reference evidence="5" key="1">
    <citation type="submission" date="2017-09" db="EMBL/GenBank/DDBJ databases">
        <authorList>
            <person name="Varghese N."/>
            <person name="Submissions S."/>
        </authorList>
    </citation>
    <scope>NUCLEOTIDE SEQUENCE [LARGE SCALE GENOMIC DNA]</scope>
    <source>
        <strain evidence="5">CGMCC 1.12641</strain>
    </source>
</reference>
<feature type="transmembrane region" description="Helical" evidence="2">
    <location>
        <begin position="88"/>
        <end position="109"/>
    </location>
</feature>
<dbReference type="InterPro" id="IPR039426">
    <property type="entry name" value="TonB-dep_rcpt-like"/>
</dbReference>
<dbReference type="Proteomes" id="UP000219193">
    <property type="component" value="Unassembled WGS sequence"/>
</dbReference>
<sequence length="497" mass="56437">MQELIIYLLKSSGLISLFYVGYYLLLRNDTSFWANRFYLLAGIITSLLLPSLQITRNIVAEKSATQLSESFSGQFPDLPVVQSGAVDWWQVAGIFYLIGLTFFLLKFFLELVSLLKLIYTNKSVRTKNYTLIQKPGIFQPFSFFRYIVLDPAQHSPGELDIILKHEQAHVRQWHSLDQLFSSLCMYVLWFNPLCRLYSKSMVQNLEYLADQEVIHAQVSKKEYQQALLKICTAGFQLALTNHFYQSLIKKRIMMLNKNTPQKLNIWKLSLVLPFLAVFIFFFNVKTVAQELEKKTETSVDTKTNPDQKFFKHDPEFKSDDIPAMHLENKDVKIHSFQEVTPLMVVDGKKMEPNFDAGSIATSSIDNIKVLKDETAVEKYGEAGKHGVIEIYLKSNEAGNEEKSSSEAKANPTTLEVTKVRFEESTGLSVRDVGNADPDASKPLYVIDGKIADKDFEPKAIAPENIKSVTVLKGNEAIEKYGEKAKAGAIEITLKKHN</sequence>
<evidence type="ECO:0000256" key="2">
    <source>
        <dbReference type="SAM" id="Phobius"/>
    </source>
</evidence>
<dbReference type="InterPro" id="IPR037066">
    <property type="entry name" value="Plug_dom_sf"/>
</dbReference>
<dbReference type="CDD" id="cd07341">
    <property type="entry name" value="M56_BlaR1_MecR1_like"/>
    <property type="match status" value="1"/>
</dbReference>
<proteinExistence type="inferred from homology"/>
<keyword evidence="1" id="KW-0998">Cell outer membrane</keyword>
<keyword evidence="1" id="KW-0813">Transport</keyword>
<protein>
    <submittedName>
        <fullName evidence="4">Signal transducer regulating beta-lactamase production, contains metallopeptidase domain</fullName>
    </submittedName>
</protein>
<keyword evidence="2" id="KW-1133">Transmembrane helix</keyword>
<feature type="domain" description="Peptidase M56" evidence="3">
    <location>
        <begin position="127"/>
        <end position="255"/>
    </location>
</feature>
<feature type="transmembrane region" description="Helical" evidence="2">
    <location>
        <begin position="37"/>
        <end position="54"/>
    </location>
</feature>
<accession>A0A285WZW2</accession>
<keyword evidence="1" id="KW-1134">Transmembrane beta strand</keyword>
<evidence type="ECO:0000259" key="3">
    <source>
        <dbReference type="Pfam" id="PF05569"/>
    </source>
</evidence>
<evidence type="ECO:0000313" key="4">
    <source>
        <dbReference type="EMBL" id="SOC78660.1"/>
    </source>
</evidence>
<name>A0A285WZW2_9FLAO</name>
<dbReference type="InterPro" id="IPR052173">
    <property type="entry name" value="Beta-lactam_resp_regulator"/>
</dbReference>
<dbReference type="Pfam" id="PF05569">
    <property type="entry name" value="Peptidase_M56"/>
    <property type="match status" value="1"/>
</dbReference>
<feature type="transmembrane region" description="Helical" evidence="2">
    <location>
        <begin position="265"/>
        <end position="284"/>
    </location>
</feature>
<evidence type="ECO:0000256" key="1">
    <source>
        <dbReference type="PROSITE-ProRule" id="PRU01360"/>
    </source>
</evidence>
<dbReference type="Gene3D" id="2.170.130.10">
    <property type="entry name" value="TonB-dependent receptor, plug domain"/>
    <property type="match status" value="2"/>
</dbReference>
<dbReference type="RefSeq" id="WP_097054464.1">
    <property type="nucleotide sequence ID" value="NZ_OCMF01000001.1"/>
</dbReference>
<dbReference type="AlphaFoldDB" id="A0A285WZW2"/>
<keyword evidence="5" id="KW-1185">Reference proteome</keyword>